<dbReference type="PANTHER" id="PTHR41807">
    <property type="entry name" value="GLUTATHIONE TRANSFERASE 3"/>
    <property type="match status" value="1"/>
</dbReference>
<keyword evidence="2" id="KW-0472">Membrane</keyword>
<gene>
    <name evidence="3" type="ORF">M011DRAFT_467416</name>
</gene>
<evidence type="ECO:0000256" key="1">
    <source>
        <dbReference type="SAM" id="MobiDB-lite"/>
    </source>
</evidence>
<feature type="transmembrane region" description="Helical" evidence="2">
    <location>
        <begin position="350"/>
        <end position="369"/>
    </location>
</feature>
<feature type="transmembrane region" description="Helical" evidence="2">
    <location>
        <begin position="197"/>
        <end position="214"/>
    </location>
</feature>
<dbReference type="EMBL" id="MU006571">
    <property type="protein sequence ID" value="KAF2747824.1"/>
    <property type="molecule type" value="Genomic_DNA"/>
</dbReference>
<evidence type="ECO:0000313" key="3">
    <source>
        <dbReference type="EMBL" id="KAF2747824.1"/>
    </source>
</evidence>
<organism evidence="3 4">
    <name type="scientific">Sporormia fimetaria CBS 119925</name>
    <dbReference type="NCBI Taxonomy" id="1340428"/>
    <lineage>
        <taxon>Eukaryota</taxon>
        <taxon>Fungi</taxon>
        <taxon>Dikarya</taxon>
        <taxon>Ascomycota</taxon>
        <taxon>Pezizomycotina</taxon>
        <taxon>Dothideomycetes</taxon>
        <taxon>Pleosporomycetidae</taxon>
        <taxon>Pleosporales</taxon>
        <taxon>Sporormiaceae</taxon>
        <taxon>Sporormia</taxon>
    </lineage>
</organism>
<dbReference type="AlphaFoldDB" id="A0A6A6VDM6"/>
<protein>
    <submittedName>
        <fullName evidence="3">Uncharacterized protein</fullName>
    </submittedName>
</protein>
<dbReference type="OrthoDB" id="4034134at2759"/>
<keyword evidence="4" id="KW-1185">Reference proteome</keyword>
<keyword evidence="2" id="KW-1133">Transmembrane helix</keyword>
<feature type="compositionally biased region" description="Low complexity" evidence="1">
    <location>
        <begin position="127"/>
        <end position="139"/>
    </location>
</feature>
<feature type="compositionally biased region" description="Polar residues" evidence="1">
    <location>
        <begin position="117"/>
        <end position="126"/>
    </location>
</feature>
<evidence type="ECO:0000313" key="4">
    <source>
        <dbReference type="Proteomes" id="UP000799440"/>
    </source>
</evidence>
<dbReference type="PANTHER" id="PTHR41807:SF1">
    <property type="entry name" value="GLUTATHIONE TRANSFERASE 3"/>
    <property type="match status" value="1"/>
</dbReference>
<name>A0A6A6VDM6_9PLEO</name>
<feature type="region of interest" description="Disordered" evidence="1">
    <location>
        <begin position="117"/>
        <end position="146"/>
    </location>
</feature>
<reference evidence="3" key="1">
    <citation type="journal article" date="2020" name="Stud. Mycol.">
        <title>101 Dothideomycetes genomes: a test case for predicting lifestyles and emergence of pathogens.</title>
        <authorList>
            <person name="Haridas S."/>
            <person name="Albert R."/>
            <person name="Binder M."/>
            <person name="Bloem J."/>
            <person name="Labutti K."/>
            <person name="Salamov A."/>
            <person name="Andreopoulos B."/>
            <person name="Baker S."/>
            <person name="Barry K."/>
            <person name="Bills G."/>
            <person name="Bluhm B."/>
            <person name="Cannon C."/>
            <person name="Castanera R."/>
            <person name="Culley D."/>
            <person name="Daum C."/>
            <person name="Ezra D."/>
            <person name="Gonzalez J."/>
            <person name="Henrissat B."/>
            <person name="Kuo A."/>
            <person name="Liang C."/>
            <person name="Lipzen A."/>
            <person name="Lutzoni F."/>
            <person name="Magnuson J."/>
            <person name="Mondo S."/>
            <person name="Nolan M."/>
            <person name="Ohm R."/>
            <person name="Pangilinan J."/>
            <person name="Park H.-J."/>
            <person name="Ramirez L."/>
            <person name="Alfaro M."/>
            <person name="Sun H."/>
            <person name="Tritt A."/>
            <person name="Yoshinaga Y."/>
            <person name="Zwiers L.-H."/>
            <person name="Turgeon B."/>
            <person name="Goodwin S."/>
            <person name="Spatafora J."/>
            <person name="Crous P."/>
            <person name="Grigoriev I."/>
        </authorList>
    </citation>
    <scope>NUCLEOTIDE SEQUENCE</scope>
    <source>
        <strain evidence="3">CBS 119925</strain>
    </source>
</reference>
<dbReference type="Proteomes" id="UP000799440">
    <property type="component" value="Unassembled WGS sequence"/>
</dbReference>
<dbReference type="GO" id="GO:0016020">
    <property type="term" value="C:membrane"/>
    <property type="evidence" value="ECO:0007669"/>
    <property type="project" value="TreeGrafter"/>
</dbReference>
<evidence type="ECO:0000256" key="2">
    <source>
        <dbReference type="SAM" id="Phobius"/>
    </source>
</evidence>
<feature type="transmembrane region" description="Helical" evidence="2">
    <location>
        <begin position="250"/>
        <end position="272"/>
    </location>
</feature>
<proteinExistence type="predicted"/>
<accession>A0A6A6VDM6</accession>
<dbReference type="InterPro" id="IPR038872">
    <property type="entry name" value="Put_GTT3"/>
</dbReference>
<sequence>MSISWLKQKRKGELIDIAHEVDLPEPNLDRLLKNDLVDKLQEHLETHRSTYSKRPAFDDFYTRGSPIKRERLSPVPVVSVSRPRRSTINRLEQDEPTPEKSLVTRTPALVARRVSTTTRAPATGSVTRTPATSSASRTSGVLSQIPSPQVDIPASPSQLAEVADQSFQAAKGKVSELWERTHLEETIGDIRENASSVVFIQMAILLVESFGLLWNTGNTFAAQTPSVAALNLPSKTIALPDMSYLLKSEFWASATLWSVTSWALPLLFSYFFNLTLKSNTRHKSTNKQYTVDPLTFNIARALLAYSAYSLPVADAALVGEPGIVDARKPGWGPFAELTVNTVRQHIPGRYYGMQIGSVIGVLFSLYDAALKK</sequence>
<keyword evidence="2" id="KW-0812">Transmembrane</keyword>